<protein>
    <recommendedName>
        <fullName evidence="1">SGNH hydrolase-type esterase domain-containing protein</fullName>
    </recommendedName>
</protein>
<sequence length="195" mass="21871">MSALWNQNISMIHCFGDSLTEGYGVLPGEGWVALADHALKGITLYNHGLSGSMASDILDRLSAASGRVRKGEGYFFMGGTNDILFGLRLVVLENMVEKSLGRLAGRIPLTLGIPPLFTEMSVETGWQEAGSFKRNKRDLQEYQKFLRSLAKAWDLPVLDFTKAFPPEQKWYSDGVHPNREGHERMALLAEKVWRR</sequence>
<dbReference type="OrthoDB" id="9777593at2"/>
<dbReference type="RefSeq" id="WP_008859350.1">
    <property type="nucleotide sequence ID" value="NZ_JH591187.1"/>
</dbReference>
<dbReference type="InterPro" id="IPR013830">
    <property type="entry name" value="SGNH_hydro"/>
</dbReference>
<dbReference type="HOGENOM" id="CLU_051989_9_0_9"/>
<proteinExistence type="predicted"/>
<dbReference type="AlphaFoldDB" id="H1CZQ8"/>
<dbReference type="STRING" id="742743.HMPREF9453_00846"/>
<reference evidence="2 3" key="1">
    <citation type="submission" date="2011-11" db="EMBL/GenBank/DDBJ databases">
        <title>The Genome Sequence of Dialister succinatiphilus YIT 11850.</title>
        <authorList>
            <consortium name="The Broad Institute Genome Sequencing Platform"/>
            <person name="Earl A."/>
            <person name="Ward D."/>
            <person name="Feldgarden M."/>
            <person name="Gevers D."/>
            <person name="Morotomi M."/>
            <person name="Young S.K."/>
            <person name="Zeng Q."/>
            <person name="Gargeya S."/>
            <person name="Fitzgerald M."/>
            <person name="Haas B."/>
            <person name="Abouelleil A."/>
            <person name="Alvarado L."/>
            <person name="Arachchi H.M."/>
            <person name="Berlin A."/>
            <person name="Brown A."/>
            <person name="Chapman S.B."/>
            <person name="Dunbar C."/>
            <person name="Gearin G."/>
            <person name="Goldberg J."/>
            <person name="Griggs A."/>
            <person name="Gujja S."/>
            <person name="Heiman D."/>
            <person name="Howarth C."/>
            <person name="Lui A."/>
            <person name="MacDonald P.J.P."/>
            <person name="Montmayeur A."/>
            <person name="Murphy C."/>
            <person name="Neiman D."/>
            <person name="Pearson M."/>
            <person name="Priest M."/>
            <person name="Roberts A."/>
            <person name="Saif S."/>
            <person name="Shea T."/>
            <person name="Sisk P."/>
            <person name="Stolte C."/>
            <person name="Sykes S."/>
            <person name="Wortman J."/>
            <person name="Nusbaum C."/>
            <person name="Birren B."/>
        </authorList>
    </citation>
    <scope>NUCLEOTIDE SEQUENCE [LARGE SCALE GENOMIC DNA]</scope>
    <source>
        <strain evidence="2 3">YIT 11850</strain>
    </source>
</reference>
<dbReference type="PANTHER" id="PTHR30383">
    <property type="entry name" value="THIOESTERASE 1/PROTEASE 1/LYSOPHOSPHOLIPASE L1"/>
    <property type="match status" value="1"/>
</dbReference>
<dbReference type="GO" id="GO:0004622">
    <property type="term" value="F:phosphatidylcholine lysophospholipase activity"/>
    <property type="evidence" value="ECO:0007669"/>
    <property type="project" value="TreeGrafter"/>
</dbReference>
<name>H1CZQ8_9FIRM</name>
<accession>H1CZQ8</accession>
<dbReference type="InterPro" id="IPR036514">
    <property type="entry name" value="SGNH_hydro_sf"/>
</dbReference>
<organism evidence="2 3">
    <name type="scientific">Dialister succinatiphilus YIT 11850</name>
    <dbReference type="NCBI Taxonomy" id="742743"/>
    <lineage>
        <taxon>Bacteria</taxon>
        <taxon>Bacillati</taxon>
        <taxon>Bacillota</taxon>
        <taxon>Negativicutes</taxon>
        <taxon>Veillonellales</taxon>
        <taxon>Veillonellaceae</taxon>
        <taxon>Dialister</taxon>
    </lineage>
</organism>
<dbReference type="Proteomes" id="UP000003277">
    <property type="component" value="Unassembled WGS sequence"/>
</dbReference>
<gene>
    <name evidence="2" type="ORF">HMPREF9453_00846</name>
</gene>
<dbReference type="EMBL" id="ADLT01000018">
    <property type="protein sequence ID" value="EHO63256.1"/>
    <property type="molecule type" value="Genomic_DNA"/>
</dbReference>
<dbReference type="Pfam" id="PF13472">
    <property type="entry name" value="Lipase_GDSL_2"/>
    <property type="match status" value="1"/>
</dbReference>
<dbReference type="eggNOG" id="COG2755">
    <property type="taxonomic scope" value="Bacteria"/>
</dbReference>
<evidence type="ECO:0000313" key="2">
    <source>
        <dbReference type="EMBL" id="EHO63256.1"/>
    </source>
</evidence>
<feature type="domain" description="SGNH hydrolase-type esterase" evidence="1">
    <location>
        <begin position="14"/>
        <end position="184"/>
    </location>
</feature>
<evidence type="ECO:0000259" key="1">
    <source>
        <dbReference type="Pfam" id="PF13472"/>
    </source>
</evidence>
<keyword evidence="3" id="KW-1185">Reference proteome</keyword>
<dbReference type="InterPro" id="IPR051532">
    <property type="entry name" value="Ester_Hydrolysis_Enzymes"/>
</dbReference>
<dbReference type="PATRIC" id="fig|742743.3.peg.860"/>
<dbReference type="Gene3D" id="3.40.50.1110">
    <property type="entry name" value="SGNH hydrolase"/>
    <property type="match status" value="1"/>
</dbReference>
<dbReference type="SUPFAM" id="SSF52266">
    <property type="entry name" value="SGNH hydrolase"/>
    <property type="match status" value="1"/>
</dbReference>
<dbReference type="PANTHER" id="PTHR30383:SF5">
    <property type="entry name" value="SGNH HYDROLASE-TYPE ESTERASE DOMAIN-CONTAINING PROTEIN"/>
    <property type="match status" value="1"/>
</dbReference>
<comment type="caution">
    <text evidence="2">The sequence shown here is derived from an EMBL/GenBank/DDBJ whole genome shotgun (WGS) entry which is preliminary data.</text>
</comment>
<evidence type="ECO:0000313" key="3">
    <source>
        <dbReference type="Proteomes" id="UP000003277"/>
    </source>
</evidence>